<protein>
    <recommendedName>
        <fullName evidence="4">NAD-dependent epimerase/dehydratase domain-containing protein</fullName>
    </recommendedName>
</protein>
<dbReference type="SUPFAM" id="SSF51735">
    <property type="entry name" value="NAD(P)-binding Rossmann-fold domains"/>
    <property type="match status" value="1"/>
</dbReference>
<reference evidence="5 6" key="1">
    <citation type="journal article" date="2020" name="ISME J.">
        <title>Uncovering the hidden diversity of litter-decomposition mechanisms in mushroom-forming fungi.</title>
        <authorList>
            <person name="Floudas D."/>
            <person name="Bentzer J."/>
            <person name="Ahren D."/>
            <person name="Johansson T."/>
            <person name="Persson P."/>
            <person name="Tunlid A."/>
        </authorList>
    </citation>
    <scope>NUCLEOTIDE SEQUENCE [LARGE SCALE GENOMIC DNA]</scope>
    <source>
        <strain evidence="5 6">CBS 291.85</strain>
    </source>
</reference>
<feature type="transmembrane region" description="Helical" evidence="3">
    <location>
        <begin position="12"/>
        <end position="31"/>
    </location>
</feature>
<dbReference type="Proteomes" id="UP000559256">
    <property type="component" value="Unassembled WGS sequence"/>
</dbReference>
<dbReference type="InterPro" id="IPR001509">
    <property type="entry name" value="Epimerase_deHydtase"/>
</dbReference>
<evidence type="ECO:0000259" key="4">
    <source>
        <dbReference type="Pfam" id="PF01370"/>
    </source>
</evidence>
<comment type="caution">
    <text evidence="5">The sequence shown here is derived from an EMBL/GenBank/DDBJ whole genome shotgun (WGS) entry which is preliminary data.</text>
</comment>
<evidence type="ECO:0000256" key="3">
    <source>
        <dbReference type="SAM" id="Phobius"/>
    </source>
</evidence>
<dbReference type="EMBL" id="JAACJM010000596">
    <property type="protein sequence ID" value="KAF5309814.1"/>
    <property type="molecule type" value="Genomic_DNA"/>
</dbReference>
<dbReference type="InterPro" id="IPR036291">
    <property type="entry name" value="NAD(P)-bd_dom_sf"/>
</dbReference>
<dbReference type="PANTHER" id="PTHR10366:SF564">
    <property type="entry name" value="STEROL-4-ALPHA-CARBOXYLATE 3-DEHYDROGENASE, DECARBOXYLATING"/>
    <property type="match status" value="1"/>
</dbReference>
<comment type="similarity">
    <text evidence="2">Belongs to the NAD(P)-dependent epimerase/dehydratase family. Dihydroflavonol-4-reductase subfamily.</text>
</comment>
<accession>A0A8H5AS00</accession>
<evidence type="ECO:0000256" key="2">
    <source>
        <dbReference type="ARBA" id="ARBA00023445"/>
    </source>
</evidence>
<dbReference type="GO" id="GO:0016616">
    <property type="term" value="F:oxidoreductase activity, acting on the CH-OH group of donors, NAD or NADP as acceptor"/>
    <property type="evidence" value="ECO:0007669"/>
    <property type="project" value="TreeGrafter"/>
</dbReference>
<keyword evidence="3" id="KW-0812">Transmembrane</keyword>
<gene>
    <name evidence="5" type="ORF">D9758_018846</name>
</gene>
<evidence type="ECO:0000256" key="1">
    <source>
        <dbReference type="ARBA" id="ARBA00023002"/>
    </source>
</evidence>
<organism evidence="5 6">
    <name type="scientific">Tetrapyrgos nigripes</name>
    <dbReference type="NCBI Taxonomy" id="182062"/>
    <lineage>
        <taxon>Eukaryota</taxon>
        <taxon>Fungi</taxon>
        <taxon>Dikarya</taxon>
        <taxon>Basidiomycota</taxon>
        <taxon>Agaricomycotina</taxon>
        <taxon>Agaricomycetes</taxon>
        <taxon>Agaricomycetidae</taxon>
        <taxon>Agaricales</taxon>
        <taxon>Marasmiineae</taxon>
        <taxon>Marasmiaceae</taxon>
        <taxon>Tetrapyrgos</taxon>
    </lineage>
</organism>
<keyword evidence="1" id="KW-0560">Oxidoreductase</keyword>
<evidence type="ECO:0000313" key="5">
    <source>
        <dbReference type="EMBL" id="KAF5309814.1"/>
    </source>
</evidence>
<keyword evidence="6" id="KW-1185">Reference proteome</keyword>
<dbReference type="Pfam" id="PF01370">
    <property type="entry name" value="Epimerase"/>
    <property type="match status" value="1"/>
</dbReference>
<feature type="domain" description="NAD-dependent epimerase/dehydratase" evidence="4">
    <location>
        <begin position="13"/>
        <end position="265"/>
    </location>
</feature>
<keyword evidence="3" id="KW-0472">Membrane</keyword>
<name>A0A8H5AS00_9AGAR</name>
<dbReference type="PANTHER" id="PTHR10366">
    <property type="entry name" value="NAD DEPENDENT EPIMERASE/DEHYDRATASE"/>
    <property type="match status" value="1"/>
</dbReference>
<keyword evidence="3" id="KW-1133">Transmembrane helix</keyword>
<dbReference type="AlphaFoldDB" id="A0A8H5AS00"/>
<evidence type="ECO:0000313" key="6">
    <source>
        <dbReference type="Proteomes" id="UP000559256"/>
    </source>
</evidence>
<dbReference type="OrthoDB" id="2735536at2759"/>
<dbReference type="Gene3D" id="3.40.50.720">
    <property type="entry name" value="NAD(P)-binding Rossmann-like Domain"/>
    <property type="match status" value="1"/>
</dbReference>
<dbReference type="InterPro" id="IPR050425">
    <property type="entry name" value="NAD(P)_dehydrat-like"/>
</dbReference>
<proteinExistence type="inferred from homology"/>
<sequence>MSMMTSSPYKPLVFVTGASGYIGYGVVYQLLEAGYRVRGAARNTKVDRLNLALKKYVNEGLFEAVEIPDIASGDLKKILAGADAVIHTAAPLIGKSHAEVAFRTAVEGSLHVLEEGYKLGIKRFAVTGSVASFPSSGPFGDDDWNTLTKEEAIESNNPRTIYLVQKKVGEQAVREFSKEHPETRIAIFNPPYVYGPFSPGFQHILGSQWKDQLAAGTRPLSTAGQIYGLLEGEKANNFAALQPVPYVDIRDVAKVHIAALQLDHEVPEPLNAPRLLVVSPYLPKFGESLEVIRKERPSLEGRLVRLEGVEEVKGGRDLKEFDEVKTGLKKIEEVLGIREDEYKTFRETILDTVDSLIALEGFNWGEI</sequence>